<proteinExistence type="predicted"/>
<organism evidence="1">
    <name type="scientific">marine metagenome</name>
    <dbReference type="NCBI Taxonomy" id="408172"/>
    <lineage>
        <taxon>unclassified sequences</taxon>
        <taxon>metagenomes</taxon>
        <taxon>ecological metagenomes</taxon>
    </lineage>
</organism>
<reference evidence="1" key="1">
    <citation type="submission" date="2018-05" db="EMBL/GenBank/DDBJ databases">
        <authorList>
            <person name="Lanie J.A."/>
            <person name="Ng W.-L."/>
            <person name="Kazmierczak K.M."/>
            <person name="Andrzejewski T.M."/>
            <person name="Davidsen T.M."/>
            <person name="Wayne K.J."/>
            <person name="Tettelin H."/>
            <person name="Glass J.I."/>
            <person name="Rusch D."/>
            <person name="Podicherti R."/>
            <person name="Tsui H.-C.T."/>
            <person name="Winkler M.E."/>
        </authorList>
    </citation>
    <scope>NUCLEOTIDE SEQUENCE</scope>
</reference>
<protein>
    <submittedName>
        <fullName evidence="1">Uncharacterized protein</fullName>
    </submittedName>
</protein>
<evidence type="ECO:0000313" key="1">
    <source>
        <dbReference type="EMBL" id="SVD77473.1"/>
    </source>
</evidence>
<accession>A0A382Y2K1</accession>
<feature type="non-terminal residue" evidence="1">
    <location>
        <position position="31"/>
    </location>
</feature>
<name>A0A382Y2K1_9ZZZZ</name>
<dbReference type="AlphaFoldDB" id="A0A382Y2K1"/>
<feature type="non-terminal residue" evidence="1">
    <location>
        <position position="1"/>
    </location>
</feature>
<sequence length="31" mass="3817">VRKYVADQKTFKKEFYVDTLKSVFEKYLKSK</sequence>
<dbReference type="EMBL" id="UINC01172407">
    <property type="protein sequence ID" value="SVD77473.1"/>
    <property type="molecule type" value="Genomic_DNA"/>
</dbReference>
<gene>
    <name evidence="1" type="ORF">METZ01_LOCUS430327</name>
</gene>